<dbReference type="Pfam" id="PF00326">
    <property type="entry name" value="Peptidase_S9"/>
    <property type="match status" value="1"/>
</dbReference>
<comment type="caution">
    <text evidence="6">The sequence shown here is derived from an EMBL/GenBank/DDBJ whole genome shotgun (WGS) entry which is preliminary data.</text>
</comment>
<dbReference type="EMBL" id="RIAX01000005">
    <property type="protein sequence ID" value="RNF39491.1"/>
    <property type="molecule type" value="Genomic_DNA"/>
</dbReference>
<evidence type="ECO:0000256" key="2">
    <source>
        <dbReference type="ARBA" id="ARBA00022801"/>
    </source>
</evidence>
<organism evidence="6 7">
    <name type="scientific">Planococcus salinus</name>
    <dbReference type="NCBI Taxonomy" id="1848460"/>
    <lineage>
        <taxon>Bacteria</taxon>
        <taxon>Bacillati</taxon>
        <taxon>Bacillota</taxon>
        <taxon>Bacilli</taxon>
        <taxon>Bacillales</taxon>
        <taxon>Caryophanaceae</taxon>
        <taxon>Planococcus</taxon>
    </lineage>
</organism>
<dbReference type="OrthoDB" id="108903at2"/>
<gene>
    <name evidence="6" type="ORF">EEX84_08425</name>
</gene>
<evidence type="ECO:0000313" key="7">
    <source>
        <dbReference type="Proteomes" id="UP000275473"/>
    </source>
</evidence>
<keyword evidence="7" id="KW-1185">Reference proteome</keyword>
<dbReference type="InterPro" id="IPR011042">
    <property type="entry name" value="6-blade_b-propeller_TolB-like"/>
</dbReference>
<evidence type="ECO:0000256" key="3">
    <source>
        <dbReference type="ARBA" id="ARBA00022825"/>
    </source>
</evidence>
<dbReference type="SUPFAM" id="SSF53474">
    <property type="entry name" value="alpha/beta-Hydrolases"/>
    <property type="match status" value="1"/>
</dbReference>
<dbReference type="PANTHER" id="PTHR42776">
    <property type="entry name" value="SERINE PEPTIDASE S9 FAMILY MEMBER"/>
    <property type="match status" value="1"/>
</dbReference>
<evidence type="ECO:0000256" key="1">
    <source>
        <dbReference type="ARBA" id="ARBA00022670"/>
    </source>
</evidence>
<dbReference type="GO" id="GO:0006508">
    <property type="term" value="P:proteolysis"/>
    <property type="evidence" value="ECO:0007669"/>
    <property type="project" value="UniProtKB-KW"/>
</dbReference>
<evidence type="ECO:0000259" key="4">
    <source>
        <dbReference type="Pfam" id="PF00326"/>
    </source>
</evidence>
<dbReference type="Gene3D" id="2.120.10.30">
    <property type="entry name" value="TolB, C-terminal domain"/>
    <property type="match status" value="2"/>
</dbReference>
<name>A0A3M8P7U0_9BACL</name>
<evidence type="ECO:0000259" key="5">
    <source>
        <dbReference type="Pfam" id="PF02897"/>
    </source>
</evidence>
<dbReference type="Gene3D" id="3.40.50.1820">
    <property type="entry name" value="alpha/beta hydrolase"/>
    <property type="match status" value="1"/>
</dbReference>
<dbReference type="AlphaFoldDB" id="A0A3M8P7U0"/>
<dbReference type="GO" id="GO:0004252">
    <property type="term" value="F:serine-type endopeptidase activity"/>
    <property type="evidence" value="ECO:0007669"/>
    <property type="project" value="InterPro"/>
</dbReference>
<feature type="domain" description="Peptidase S9A N-terminal" evidence="5">
    <location>
        <begin position="64"/>
        <end position="332"/>
    </location>
</feature>
<dbReference type="PRINTS" id="PR00862">
    <property type="entry name" value="PROLIGOPTASE"/>
</dbReference>
<dbReference type="PANTHER" id="PTHR42776:SF27">
    <property type="entry name" value="DIPEPTIDYL PEPTIDASE FAMILY MEMBER 6"/>
    <property type="match status" value="1"/>
</dbReference>
<dbReference type="RefSeq" id="WP_123165192.1">
    <property type="nucleotide sequence ID" value="NZ_RIAX01000005.1"/>
</dbReference>
<reference evidence="6 7" key="1">
    <citation type="journal article" date="2018" name="Int. J. Syst. Evol. Microbiol.">
        <title>Planococcus salinus sp. nov., a moderately halophilic bacterium isolated from a saline-alkali soil.</title>
        <authorList>
            <person name="Gan L."/>
        </authorList>
    </citation>
    <scope>NUCLEOTIDE SEQUENCE [LARGE SCALE GENOMIC DNA]</scope>
    <source>
        <strain evidence="6 7">LCB217</strain>
    </source>
</reference>
<dbReference type="Pfam" id="PF02897">
    <property type="entry name" value="Peptidase_S9_N"/>
    <property type="match status" value="1"/>
</dbReference>
<keyword evidence="1" id="KW-0645">Protease</keyword>
<sequence>MTVSTEQLLNTYLHAHGASQPEVIPGKKAFTFLSKETGLPQAWKWEEASSEVVQYTDVEDRVMFVSHSPSGAGTIIGMDEKGNEKQQLYMLTENGEKVEELINSKEHFHNFGGWSPDETKIAYSSNRRDAGYFDVFIMDLETKQEECVYQVDGNCTPVCWTKDGKGLILRIPDTNIELSFYLFDLATKQRTRIGKDQTLARYQSIQLSSDGKEGFVLTDEERDLLGIHHFRLDEPSVLNPLLLNKQWDIEEIKLSPDNSRLAFTVNEGGLSSLGIYDLKEGLHRQVAGLPKGVFSSIDWLSDHELIVDVKSAVLPGDIWKVSLTNGKVERLTFVGESKEVQDLWVEPELCKFASFDELEVPYFLYGKKEESQPVVVYVHGGPESQIRSEYNPVIQFLASQGFAVVAPNVRGSLGYGRKYVKLDDGRKRMDSVADLKALTEDLVKNHGVDADRIGIMGRSYGGFMVLAAVTHYPDIWAAGVDIVGISHFKSFLENTGPWRRKMREFEYGSLQEDVDFFEEIAPLNHTANITAPLLVFHGRNDTRVPVTEAEQLTADLENQGKQVELVIFDDEGHQTEKIENHIRMNTMIVEFMQKNL</sequence>
<dbReference type="Proteomes" id="UP000275473">
    <property type="component" value="Unassembled WGS sequence"/>
</dbReference>
<keyword evidence="2" id="KW-0378">Hydrolase</keyword>
<proteinExistence type="predicted"/>
<protein>
    <submittedName>
        <fullName evidence="6">S9 family peptidase</fullName>
    </submittedName>
</protein>
<feature type="domain" description="Peptidase S9 prolyl oligopeptidase catalytic" evidence="4">
    <location>
        <begin position="392"/>
        <end position="596"/>
    </location>
</feature>
<dbReference type="InterPro" id="IPR029058">
    <property type="entry name" value="AB_hydrolase_fold"/>
</dbReference>
<dbReference type="InterPro" id="IPR001375">
    <property type="entry name" value="Peptidase_S9_cat"/>
</dbReference>
<dbReference type="InterPro" id="IPR023302">
    <property type="entry name" value="Pept_S9A_N"/>
</dbReference>
<dbReference type="InterPro" id="IPR002470">
    <property type="entry name" value="Peptidase_S9A"/>
</dbReference>
<accession>A0A3M8P7U0</accession>
<keyword evidence="3" id="KW-0720">Serine protease</keyword>
<evidence type="ECO:0000313" key="6">
    <source>
        <dbReference type="EMBL" id="RNF39491.1"/>
    </source>
</evidence>
<dbReference type="SUPFAM" id="SSF82171">
    <property type="entry name" value="DPP6 N-terminal domain-like"/>
    <property type="match status" value="1"/>
</dbReference>